<dbReference type="GeneID" id="101506884"/>
<organism evidence="2 3">
    <name type="scientific">Cicer arietinum</name>
    <name type="common">Chickpea</name>
    <name type="synonym">Garbanzo</name>
    <dbReference type="NCBI Taxonomy" id="3827"/>
    <lineage>
        <taxon>Eukaryota</taxon>
        <taxon>Viridiplantae</taxon>
        <taxon>Streptophyta</taxon>
        <taxon>Embryophyta</taxon>
        <taxon>Tracheophyta</taxon>
        <taxon>Spermatophyta</taxon>
        <taxon>Magnoliopsida</taxon>
        <taxon>eudicotyledons</taxon>
        <taxon>Gunneridae</taxon>
        <taxon>Pentapetalae</taxon>
        <taxon>rosids</taxon>
        <taxon>fabids</taxon>
        <taxon>Fabales</taxon>
        <taxon>Fabaceae</taxon>
        <taxon>Papilionoideae</taxon>
        <taxon>50 kb inversion clade</taxon>
        <taxon>NPAAA clade</taxon>
        <taxon>Hologalegina</taxon>
        <taxon>IRL clade</taxon>
        <taxon>Cicereae</taxon>
        <taxon>Cicer</taxon>
    </lineage>
</organism>
<dbReference type="Proteomes" id="UP000087171">
    <property type="component" value="Chromosome Ca6"/>
</dbReference>
<dbReference type="eggNOG" id="KOG4483">
    <property type="taxonomic scope" value="Eukaryota"/>
</dbReference>
<dbReference type="RefSeq" id="XP_004506224.1">
    <property type="nucleotide sequence ID" value="XM_004506167.3"/>
</dbReference>
<feature type="compositionally biased region" description="Basic and acidic residues" evidence="1">
    <location>
        <begin position="332"/>
        <end position="361"/>
    </location>
</feature>
<protein>
    <submittedName>
        <fullName evidence="3">Uncharacterized protein LOC101506884</fullName>
    </submittedName>
</protein>
<accession>A0A1S2YL06</accession>
<dbReference type="InterPro" id="IPR012677">
    <property type="entry name" value="Nucleotide-bd_a/b_plait_sf"/>
</dbReference>
<dbReference type="KEGG" id="cam:101506884"/>
<dbReference type="OrthoDB" id="5418203at2759"/>
<proteinExistence type="predicted"/>
<dbReference type="PaxDb" id="3827-XP_004506224.1"/>
<dbReference type="STRING" id="3827.A0A1S2YL06"/>
<keyword evidence="2" id="KW-1185">Reference proteome</keyword>
<feature type="region of interest" description="Disordered" evidence="1">
    <location>
        <begin position="321"/>
        <end position="361"/>
    </location>
</feature>
<dbReference type="InterPro" id="IPR039884">
    <property type="entry name" value="R3HC1/R3HCL"/>
</dbReference>
<dbReference type="PANTHER" id="PTHR21678:SF0">
    <property type="entry name" value="C3H1-TYPE DOMAIN-CONTAINING PROTEIN"/>
    <property type="match status" value="1"/>
</dbReference>
<reference evidence="3" key="2">
    <citation type="submission" date="2025-08" db="UniProtKB">
        <authorList>
            <consortium name="RefSeq"/>
        </authorList>
    </citation>
    <scope>IDENTIFICATION</scope>
    <source>
        <tissue evidence="3">Etiolated seedlings</tissue>
    </source>
</reference>
<gene>
    <name evidence="3" type="primary">LOC101506884</name>
</gene>
<evidence type="ECO:0000256" key="1">
    <source>
        <dbReference type="SAM" id="MobiDB-lite"/>
    </source>
</evidence>
<sequence>MAKYWSERVKNLVDAGDVDDAILLLESVVEDQNPTSDHVSQLELASVLSVLANLYSSKGLSLKADTLLSRASLIKQVHQSHSSDAQDVIVIESNEEGVVPPPTNADSKYSAEAFFSSSPDDDWEALAEREIIVDREADKLLSIVASEILTGVSNIKLENTKSPTPKRRGRGTFSYDTDKLYSDQLLDGSIIDDVDDKETHRGSEDKKDIPKLKHGTGHVLVLANFAPSTRTTDLEKLFDVIKNCDFVIRWVNDTVALAVFRTPAEALEAQSNVRCPFNMTMRILGEDDVLLSSIKANDLEPPRQRPKTSVEAAQRLIAHSMGIKFPSPSKTGSREHKRQEDSRRDRIVNRQKLKDDAWGED</sequence>
<evidence type="ECO:0000313" key="3">
    <source>
        <dbReference type="RefSeq" id="XP_004506224.1"/>
    </source>
</evidence>
<name>A0A1S2YL06_CICAR</name>
<dbReference type="PANTHER" id="PTHR21678">
    <property type="entry name" value="GROWTH INHIBITION AND DIFFERENTIATION RELATED PROTEIN 88"/>
    <property type="match status" value="1"/>
</dbReference>
<dbReference type="AlphaFoldDB" id="A0A1S2YL06"/>
<evidence type="ECO:0000313" key="2">
    <source>
        <dbReference type="Proteomes" id="UP000087171"/>
    </source>
</evidence>
<reference evidence="2" key="1">
    <citation type="journal article" date="2013" name="Nat. Biotechnol.">
        <title>Draft genome sequence of chickpea (Cicer arietinum) provides a resource for trait improvement.</title>
        <authorList>
            <person name="Varshney R.K."/>
            <person name="Song C."/>
            <person name="Saxena R.K."/>
            <person name="Azam S."/>
            <person name="Yu S."/>
            <person name="Sharpe A.G."/>
            <person name="Cannon S."/>
            <person name="Baek J."/>
            <person name="Rosen B.D."/>
            <person name="Tar'an B."/>
            <person name="Millan T."/>
            <person name="Zhang X."/>
            <person name="Ramsay L.D."/>
            <person name="Iwata A."/>
            <person name="Wang Y."/>
            <person name="Nelson W."/>
            <person name="Farmer A.D."/>
            <person name="Gaur P.M."/>
            <person name="Soderlund C."/>
            <person name="Penmetsa R.V."/>
            <person name="Xu C."/>
            <person name="Bharti A.K."/>
            <person name="He W."/>
            <person name="Winter P."/>
            <person name="Zhao S."/>
            <person name="Hane J.K."/>
            <person name="Carrasquilla-Garcia N."/>
            <person name="Condie J.A."/>
            <person name="Upadhyaya H.D."/>
            <person name="Luo M.C."/>
            <person name="Thudi M."/>
            <person name="Gowda C.L."/>
            <person name="Singh N.P."/>
            <person name="Lichtenzveig J."/>
            <person name="Gali K.K."/>
            <person name="Rubio J."/>
            <person name="Nadarajan N."/>
            <person name="Dolezel J."/>
            <person name="Bansal K.C."/>
            <person name="Xu X."/>
            <person name="Edwards D."/>
            <person name="Zhang G."/>
            <person name="Kahl G."/>
            <person name="Gil J."/>
            <person name="Singh K.B."/>
            <person name="Datta S.K."/>
            <person name="Jackson S.A."/>
            <person name="Wang J."/>
            <person name="Cook D.R."/>
        </authorList>
    </citation>
    <scope>NUCLEOTIDE SEQUENCE [LARGE SCALE GENOMIC DNA]</scope>
    <source>
        <strain evidence="2">cv. CDC Frontier</strain>
    </source>
</reference>
<dbReference type="Gene3D" id="3.30.70.330">
    <property type="match status" value="1"/>
</dbReference>